<reference evidence="3 4" key="1">
    <citation type="submission" date="2019-02" db="EMBL/GenBank/DDBJ databases">
        <title>Deep-cultivation of Planctomycetes and their phenomic and genomic characterization uncovers novel biology.</title>
        <authorList>
            <person name="Wiegand S."/>
            <person name="Jogler M."/>
            <person name="Boedeker C."/>
            <person name="Pinto D."/>
            <person name="Vollmers J."/>
            <person name="Rivas-Marin E."/>
            <person name="Kohn T."/>
            <person name="Peeters S.H."/>
            <person name="Heuer A."/>
            <person name="Rast P."/>
            <person name="Oberbeckmann S."/>
            <person name="Bunk B."/>
            <person name="Jeske O."/>
            <person name="Meyerdierks A."/>
            <person name="Storesund J.E."/>
            <person name="Kallscheuer N."/>
            <person name="Luecker S."/>
            <person name="Lage O.M."/>
            <person name="Pohl T."/>
            <person name="Merkel B.J."/>
            <person name="Hornburger P."/>
            <person name="Mueller R.-W."/>
            <person name="Bruemmer F."/>
            <person name="Labrenz M."/>
            <person name="Spormann A.M."/>
            <person name="Op Den Camp H."/>
            <person name="Overmann J."/>
            <person name="Amann R."/>
            <person name="Jetten M.S.M."/>
            <person name="Mascher T."/>
            <person name="Medema M.H."/>
            <person name="Devos D.P."/>
            <person name="Kaster A.-K."/>
            <person name="Ovreas L."/>
            <person name="Rohde M."/>
            <person name="Galperin M.Y."/>
            <person name="Jogler C."/>
        </authorList>
    </citation>
    <scope>NUCLEOTIDE SEQUENCE [LARGE SCALE GENOMIC DNA]</scope>
    <source>
        <strain evidence="3 4">Poly59</strain>
    </source>
</reference>
<dbReference type="Proteomes" id="UP000317977">
    <property type="component" value="Unassembled WGS sequence"/>
</dbReference>
<evidence type="ECO:0000313" key="3">
    <source>
        <dbReference type="EMBL" id="TWU55087.1"/>
    </source>
</evidence>
<feature type="region of interest" description="Disordered" evidence="1">
    <location>
        <begin position="225"/>
        <end position="247"/>
    </location>
</feature>
<gene>
    <name evidence="3" type="ORF">Poly59_13820</name>
</gene>
<dbReference type="Gene3D" id="3.10.560.10">
    <property type="entry name" value="Outer membrane lipoprotein wza domain like"/>
    <property type="match status" value="1"/>
</dbReference>
<feature type="region of interest" description="Disordered" evidence="1">
    <location>
        <begin position="51"/>
        <end position="72"/>
    </location>
</feature>
<feature type="compositionally biased region" description="Polar residues" evidence="1">
    <location>
        <begin position="163"/>
        <end position="180"/>
    </location>
</feature>
<evidence type="ECO:0000313" key="4">
    <source>
        <dbReference type="Proteomes" id="UP000317977"/>
    </source>
</evidence>
<feature type="region of interest" description="Disordered" evidence="1">
    <location>
        <begin position="161"/>
        <end position="180"/>
    </location>
</feature>
<feature type="compositionally biased region" description="Polar residues" evidence="1">
    <location>
        <begin position="225"/>
        <end position="237"/>
    </location>
</feature>
<dbReference type="InterPro" id="IPR019554">
    <property type="entry name" value="Soluble_ligand-bd"/>
</dbReference>
<dbReference type="PANTHER" id="PTHR33619">
    <property type="entry name" value="POLYSACCHARIDE EXPORT PROTEIN GFCE-RELATED"/>
    <property type="match status" value="1"/>
</dbReference>
<dbReference type="InterPro" id="IPR049712">
    <property type="entry name" value="Poly_export"/>
</dbReference>
<dbReference type="EMBL" id="SJPX01000002">
    <property type="protein sequence ID" value="TWU55087.1"/>
    <property type="molecule type" value="Genomic_DNA"/>
</dbReference>
<evidence type="ECO:0000259" key="2">
    <source>
        <dbReference type="Pfam" id="PF10531"/>
    </source>
</evidence>
<organism evidence="3 4">
    <name type="scientific">Rubripirellula reticaptiva</name>
    <dbReference type="NCBI Taxonomy" id="2528013"/>
    <lineage>
        <taxon>Bacteria</taxon>
        <taxon>Pseudomonadati</taxon>
        <taxon>Planctomycetota</taxon>
        <taxon>Planctomycetia</taxon>
        <taxon>Pirellulales</taxon>
        <taxon>Pirellulaceae</taxon>
        <taxon>Rubripirellula</taxon>
    </lineage>
</organism>
<feature type="domain" description="Soluble ligand binding" evidence="2">
    <location>
        <begin position="75"/>
        <end position="118"/>
    </location>
</feature>
<name>A0A5C6F3R8_9BACT</name>
<comment type="caution">
    <text evidence="3">The sequence shown here is derived from an EMBL/GenBank/DDBJ whole genome shotgun (WGS) entry which is preliminary data.</text>
</comment>
<protein>
    <submittedName>
        <fullName evidence="3">SLBB domain protein</fullName>
    </submittedName>
</protein>
<proteinExistence type="predicted"/>
<accession>A0A5C6F3R8</accession>
<feature type="compositionally biased region" description="Polar residues" evidence="1">
    <location>
        <begin position="51"/>
        <end position="60"/>
    </location>
</feature>
<keyword evidence="4" id="KW-1185">Reference proteome</keyword>
<dbReference type="PANTHER" id="PTHR33619:SF3">
    <property type="entry name" value="POLYSACCHARIDE EXPORT PROTEIN GFCE-RELATED"/>
    <property type="match status" value="1"/>
</dbReference>
<dbReference type="GO" id="GO:0015159">
    <property type="term" value="F:polysaccharide transmembrane transporter activity"/>
    <property type="evidence" value="ECO:0007669"/>
    <property type="project" value="InterPro"/>
</dbReference>
<dbReference type="RefSeq" id="WP_246151445.1">
    <property type="nucleotide sequence ID" value="NZ_SJPX01000002.1"/>
</dbReference>
<evidence type="ECO:0000256" key="1">
    <source>
        <dbReference type="SAM" id="MobiDB-lite"/>
    </source>
</evidence>
<dbReference type="AlphaFoldDB" id="A0A5C6F3R8"/>
<sequence>MPSNALSPDGLRRFVMVGLLAGVTLSSTGCSSLGLSAIATGHLLIEPVVKQQSENQQTADRPSGMPNRSEPAGRYYVLGEVNSPGSFPLDERSTVLDGISAAGGLTGAGSTCEIHLTRSESPESVSAESARVKLPICYREIAQSGDSSTNYELQPGDRIYVTSRPSGQANQFNREGSAGLQNKRQIELTDLFEADTHDSAEPIAEPRRMPESVDLVVSLERAEQASVSHTSQATSRFQPMWVTPAGQ</sequence>
<dbReference type="Pfam" id="PF10531">
    <property type="entry name" value="SLBB"/>
    <property type="match status" value="1"/>
</dbReference>